<reference evidence="3" key="1">
    <citation type="journal article" date="2019" name="Int. J. Syst. Evol. Microbiol.">
        <title>The Global Catalogue of Microorganisms (GCM) 10K type strain sequencing project: providing services to taxonomists for standard genome sequencing and annotation.</title>
        <authorList>
            <consortium name="The Broad Institute Genomics Platform"/>
            <consortium name="The Broad Institute Genome Sequencing Center for Infectious Disease"/>
            <person name="Wu L."/>
            <person name="Ma J."/>
        </authorList>
    </citation>
    <scope>NUCLEOTIDE SEQUENCE [LARGE SCALE GENOMIC DNA]</scope>
    <source>
        <strain evidence="3">JCM 31696</strain>
    </source>
</reference>
<accession>A0ABW3CLV4</accession>
<evidence type="ECO:0000259" key="1">
    <source>
        <dbReference type="Pfam" id="PF04213"/>
    </source>
</evidence>
<feature type="domain" description="Htaa" evidence="1">
    <location>
        <begin position="21"/>
        <end position="167"/>
    </location>
</feature>
<protein>
    <submittedName>
        <fullName evidence="2">HtaA domain-containing protein</fullName>
    </submittedName>
</protein>
<sequence>MTSSDVATDDQEGVVYRDLGLAWGVKPSLLAYLAALPDTEVQLEPGSGRLLDGRFYFYLDPSSASGDAGGPHRFRGAVRFRAHAGMLDVTVCDPCFESSGDGTWTMSIETWHEGQWTRVPFMDCRLAEVDRRDDRVTTLRFTTFLTEAARSLFDDTYAAGEPFDEAELRLPPG</sequence>
<keyword evidence="3" id="KW-1185">Reference proteome</keyword>
<dbReference type="Proteomes" id="UP001597083">
    <property type="component" value="Unassembled WGS sequence"/>
</dbReference>
<gene>
    <name evidence="2" type="ORF">ACFQ07_20270</name>
</gene>
<proteinExistence type="predicted"/>
<organism evidence="2 3">
    <name type="scientific">Actinomadura adrarensis</name>
    <dbReference type="NCBI Taxonomy" id="1819600"/>
    <lineage>
        <taxon>Bacteria</taxon>
        <taxon>Bacillati</taxon>
        <taxon>Actinomycetota</taxon>
        <taxon>Actinomycetes</taxon>
        <taxon>Streptosporangiales</taxon>
        <taxon>Thermomonosporaceae</taxon>
        <taxon>Actinomadura</taxon>
    </lineage>
</organism>
<name>A0ABW3CLV4_9ACTN</name>
<dbReference type="EMBL" id="JBHTIR010003041">
    <property type="protein sequence ID" value="MFD0854584.1"/>
    <property type="molecule type" value="Genomic_DNA"/>
</dbReference>
<dbReference type="Pfam" id="PF04213">
    <property type="entry name" value="HtaA"/>
    <property type="match status" value="1"/>
</dbReference>
<comment type="caution">
    <text evidence="2">The sequence shown here is derived from an EMBL/GenBank/DDBJ whole genome shotgun (WGS) entry which is preliminary data.</text>
</comment>
<evidence type="ECO:0000313" key="2">
    <source>
        <dbReference type="EMBL" id="MFD0854584.1"/>
    </source>
</evidence>
<evidence type="ECO:0000313" key="3">
    <source>
        <dbReference type="Proteomes" id="UP001597083"/>
    </source>
</evidence>
<dbReference type="InterPro" id="IPR007331">
    <property type="entry name" value="Htaa"/>
</dbReference>